<keyword evidence="6 10" id="KW-0812">Transmembrane</keyword>
<dbReference type="InterPro" id="IPR035906">
    <property type="entry name" value="MetI-like_sf"/>
</dbReference>
<feature type="transmembrane region" description="Helical" evidence="10">
    <location>
        <begin position="51"/>
        <end position="74"/>
    </location>
</feature>
<evidence type="ECO:0000256" key="2">
    <source>
        <dbReference type="ARBA" id="ARBA00010072"/>
    </source>
</evidence>
<feature type="transmembrane region" description="Helical" evidence="10">
    <location>
        <begin position="193"/>
        <end position="217"/>
    </location>
</feature>
<dbReference type="Proteomes" id="UP000285972">
    <property type="component" value="Unassembled WGS sequence"/>
</dbReference>
<dbReference type="Gene3D" id="1.10.3720.10">
    <property type="entry name" value="MetI-like"/>
    <property type="match status" value="1"/>
</dbReference>
<evidence type="ECO:0000256" key="8">
    <source>
        <dbReference type="ARBA" id="ARBA00022989"/>
    </source>
</evidence>
<keyword evidence="7" id="KW-0029">Amino-acid transport</keyword>
<feature type="domain" description="ABC transmembrane type-1" evidence="11">
    <location>
        <begin position="30"/>
        <end position="221"/>
    </location>
</feature>
<accession>A0A0G4JUB8</accession>
<name>A0A0G4JUB8_9GAMM</name>
<protein>
    <submittedName>
        <fullName evidence="13">Histidine ABC transporter permease</fullName>
    </submittedName>
    <submittedName>
        <fullName evidence="12">Histidine ABC transporter, permease protein HisQ (TC 3.A.1.3.1)</fullName>
    </submittedName>
</protein>
<evidence type="ECO:0000256" key="5">
    <source>
        <dbReference type="ARBA" id="ARBA00022519"/>
    </source>
</evidence>
<feature type="transmembrane region" description="Helical" evidence="10">
    <location>
        <begin position="94"/>
        <end position="111"/>
    </location>
</feature>
<dbReference type="InterPro" id="IPR010065">
    <property type="entry name" value="AA_ABC_transptr_permease_3TM"/>
</dbReference>
<reference evidence="14" key="1">
    <citation type="submission" date="2015-01" db="EMBL/GenBank/DDBJ databases">
        <authorList>
            <person name="Paterson Steve"/>
        </authorList>
    </citation>
    <scope>NUCLEOTIDE SEQUENCE [LARGE SCALE GENOMIC DNA]</scope>
    <source>
        <strain evidence="14">OBR1</strain>
    </source>
</reference>
<dbReference type="InterPro" id="IPR051613">
    <property type="entry name" value="ABC_transp_permease_HisMQ"/>
</dbReference>
<evidence type="ECO:0000256" key="1">
    <source>
        <dbReference type="ARBA" id="ARBA00004429"/>
    </source>
</evidence>
<evidence type="ECO:0000313" key="12">
    <source>
        <dbReference type="EMBL" id="CPR16219.1"/>
    </source>
</evidence>
<organism evidence="12 14">
    <name type="scientific">Brenneria goodwinii</name>
    <dbReference type="NCBI Taxonomy" id="1109412"/>
    <lineage>
        <taxon>Bacteria</taxon>
        <taxon>Pseudomonadati</taxon>
        <taxon>Pseudomonadota</taxon>
        <taxon>Gammaproteobacteria</taxon>
        <taxon>Enterobacterales</taxon>
        <taxon>Pectobacteriaceae</taxon>
        <taxon>Brenneria</taxon>
    </lineage>
</organism>
<reference evidence="13 15" key="3">
    <citation type="submission" date="2016-09" db="EMBL/GenBank/DDBJ databases">
        <authorList>
            <person name="Doonan J."/>
            <person name="Pachebat J.A."/>
            <person name="Golyshin P.N."/>
            <person name="Denman S."/>
            <person name="Mcdonald J.E."/>
        </authorList>
    </citation>
    <scope>NUCLEOTIDE SEQUENCE [LARGE SCALE GENOMIC DNA]</scope>
    <source>
        <strain evidence="13 15">FRB141</strain>
    </source>
</reference>
<dbReference type="Pfam" id="PF00528">
    <property type="entry name" value="BPD_transp_1"/>
    <property type="match status" value="1"/>
</dbReference>
<gene>
    <name evidence="13" type="ORF">BIY26_02520</name>
    <name evidence="12" type="ORF">BN1221_01956</name>
</gene>
<reference evidence="12" key="2">
    <citation type="submission" date="2015-01" db="EMBL/GenBank/DDBJ databases">
        <authorList>
            <person name="Xiang T."/>
            <person name="Song Y."/>
            <person name="Huang L."/>
            <person name="Wang B."/>
            <person name="Wu P."/>
        </authorList>
    </citation>
    <scope>NUCLEOTIDE SEQUENCE [LARGE SCALE GENOMIC DNA]</scope>
    <source>
        <strain evidence="12">OBR1</strain>
    </source>
</reference>
<evidence type="ECO:0000259" key="11">
    <source>
        <dbReference type="Pfam" id="PF00528"/>
    </source>
</evidence>
<proteinExistence type="inferred from homology"/>
<comment type="similarity">
    <text evidence="2">Belongs to the binding-protein-dependent transport system permease family. HisMQ subfamily.</text>
</comment>
<feature type="transmembrane region" description="Helical" evidence="10">
    <location>
        <begin position="151"/>
        <end position="173"/>
    </location>
</feature>
<feature type="transmembrane region" description="Helical" evidence="10">
    <location>
        <begin position="20"/>
        <end position="39"/>
    </location>
</feature>
<keyword evidence="9 10" id="KW-0472">Membrane</keyword>
<dbReference type="OrthoDB" id="9815029at2"/>
<keyword evidence="4" id="KW-1003">Cell membrane</keyword>
<dbReference type="GO" id="GO:0022857">
    <property type="term" value="F:transmembrane transporter activity"/>
    <property type="evidence" value="ECO:0007669"/>
    <property type="project" value="InterPro"/>
</dbReference>
<sequence length="230" mass="25268">MFIPQGYAHMLLDGIMVTVRLSLGALVLAMLLGLIMALAKLSGSRPLNAVAALYTTVIRGIPDLALMLLVFYSLQMWLNQITDFLGWRQIDIEPFSAGIVTLGFIYGAYFTETFRGAFMAVPAGQMEAGRAFGLSGWQCFRQILFPQMMRFALPGLSNNWLIMVKATALVSIIGLSDVTKAAQNAGKGSGQLFFYLVLAALFYLLVTTVSSVVLYWLGKRYNIGVREAEL</sequence>
<dbReference type="InterPro" id="IPR000515">
    <property type="entry name" value="MetI-like"/>
</dbReference>
<dbReference type="EMBL" id="CGIG01000001">
    <property type="protein sequence ID" value="CPR16219.1"/>
    <property type="molecule type" value="Genomic_DNA"/>
</dbReference>
<dbReference type="CDD" id="cd06261">
    <property type="entry name" value="TM_PBP2"/>
    <property type="match status" value="1"/>
</dbReference>
<dbReference type="Proteomes" id="UP000044377">
    <property type="component" value="Unassembled WGS sequence"/>
</dbReference>
<dbReference type="SUPFAM" id="SSF161098">
    <property type="entry name" value="MetI-like"/>
    <property type="match status" value="1"/>
</dbReference>
<evidence type="ECO:0000256" key="6">
    <source>
        <dbReference type="ARBA" id="ARBA00022692"/>
    </source>
</evidence>
<keyword evidence="8 10" id="KW-1133">Transmembrane helix</keyword>
<evidence type="ECO:0000313" key="15">
    <source>
        <dbReference type="Proteomes" id="UP000285972"/>
    </source>
</evidence>
<evidence type="ECO:0000256" key="10">
    <source>
        <dbReference type="SAM" id="Phobius"/>
    </source>
</evidence>
<dbReference type="NCBIfam" id="TIGR01726">
    <property type="entry name" value="HEQRo_perm_3TM"/>
    <property type="match status" value="1"/>
</dbReference>
<keyword evidence="3" id="KW-0813">Transport</keyword>
<dbReference type="EMBL" id="MJLX01000004">
    <property type="protein sequence ID" value="RLM28736.1"/>
    <property type="molecule type" value="Genomic_DNA"/>
</dbReference>
<evidence type="ECO:0000256" key="9">
    <source>
        <dbReference type="ARBA" id="ARBA00023136"/>
    </source>
</evidence>
<dbReference type="PANTHER" id="PTHR30133">
    <property type="entry name" value="CATIONIC AMINO ACID TRANSPORTER, MEMBRANE COMPONENT"/>
    <property type="match status" value="1"/>
</dbReference>
<keyword evidence="5" id="KW-0997">Cell inner membrane</keyword>
<dbReference type="PANTHER" id="PTHR30133:SF1">
    <property type="entry name" value="HISTIDINE TRANSPORT SYSTEM PERMEASE PROTEIN HISQ"/>
    <property type="match status" value="1"/>
</dbReference>
<dbReference type="STRING" id="1109412.BN1221_01956"/>
<comment type="subcellular location">
    <subcellularLocation>
        <location evidence="1">Cell inner membrane</location>
        <topology evidence="1">Multi-pass membrane protein</topology>
    </subcellularLocation>
</comment>
<dbReference type="AlphaFoldDB" id="A0A0G4JUB8"/>
<keyword evidence="14" id="KW-1185">Reference proteome</keyword>
<evidence type="ECO:0000256" key="3">
    <source>
        <dbReference type="ARBA" id="ARBA00022448"/>
    </source>
</evidence>
<evidence type="ECO:0000313" key="14">
    <source>
        <dbReference type="Proteomes" id="UP000044377"/>
    </source>
</evidence>
<evidence type="ECO:0000256" key="7">
    <source>
        <dbReference type="ARBA" id="ARBA00022970"/>
    </source>
</evidence>
<dbReference type="GO" id="GO:0043190">
    <property type="term" value="C:ATP-binding cassette (ABC) transporter complex"/>
    <property type="evidence" value="ECO:0007669"/>
    <property type="project" value="InterPro"/>
</dbReference>
<dbReference type="GO" id="GO:0006865">
    <property type="term" value="P:amino acid transport"/>
    <property type="evidence" value="ECO:0007669"/>
    <property type="project" value="UniProtKB-KW"/>
</dbReference>
<dbReference type="KEGG" id="bgj:AWC36_20355"/>
<evidence type="ECO:0000313" key="13">
    <source>
        <dbReference type="EMBL" id="RLM28736.1"/>
    </source>
</evidence>
<evidence type="ECO:0000256" key="4">
    <source>
        <dbReference type="ARBA" id="ARBA00022475"/>
    </source>
</evidence>